<dbReference type="PANTHER" id="PTHR35149:SF2">
    <property type="entry name" value="DUF262 DOMAIN-CONTAINING PROTEIN"/>
    <property type="match status" value="1"/>
</dbReference>
<gene>
    <name evidence="3" type="ORF">CFP71_38595</name>
</gene>
<dbReference type="OrthoDB" id="9798761at2"/>
<name>A0A229RGA0_9PSEU</name>
<evidence type="ECO:0000259" key="1">
    <source>
        <dbReference type="Pfam" id="PF03235"/>
    </source>
</evidence>
<evidence type="ECO:0000313" key="3">
    <source>
        <dbReference type="EMBL" id="OXM45519.1"/>
    </source>
</evidence>
<evidence type="ECO:0008006" key="5">
    <source>
        <dbReference type="Google" id="ProtNLM"/>
    </source>
</evidence>
<dbReference type="Pfam" id="PF07510">
    <property type="entry name" value="GmrSD_C"/>
    <property type="match status" value="1"/>
</dbReference>
<dbReference type="InterPro" id="IPR004919">
    <property type="entry name" value="GmrSD_N"/>
</dbReference>
<evidence type="ECO:0000259" key="2">
    <source>
        <dbReference type="Pfam" id="PF07510"/>
    </source>
</evidence>
<organism evidence="3 4">
    <name type="scientific">Amycolatopsis thailandensis</name>
    <dbReference type="NCBI Taxonomy" id="589330"/>
    <lineage>
        <taxon>Bacteria</taxon>
        <taxon>Bacillati</taxon>
        <taxon>Actinomycetota</taxon>
        <taxon>Actinomycetes</taxon>
        <taxon>Pseudonocardiales</taxon>
        <taxon>Pseudonocardiaceae</taxon>
        <taxon>Amycolatopsis</taxon>
    </lineage>
</organism>
<dbReference type="PANTHER" id="PTHR35149">
    <property type="entry name" value="SLL5132 PROTEIN"/>
    <property type="match status" value="1"/>
</dbReference>
<protein>
    <recommendedName>
        <fullName evidence="5">DUF262 domain-containing protein</fullName>
    </recommendedName>
</protein>
<dbReference type="EMBL" id="NMQT01000167">
    <property type="protein sequence ID" value="OXM45519.1"/>
    <property type="molecule type" value="Genomic_DNA"/>
</dbReference>
<evidence type="ECO:0000313" key="4">
    <source>
        <dbReference type="Proteomes" id="UP000215223"/>
    </source>
</evidence>
<accession>A0A229RGA0</accession>
<comment type="caution">
    <text evidence="3">The sequence shown here is derived from an EMBL/GenBank/DDBJ whole genome shotgun (WGS) entry which is preliminary data.</text>
</comment>
<dbReference type="InterPro" id="IPR011089">
    <property type="entry name" value="GmrSD_C"/>
</dbReference>
<dbReference type="Pfam" id="PF03235">
    <property type="entry name" value="GmrSD_N"/>
    <property type="match status" value="1"/>
</dbReference>
<reference evidence="3 4" key="1">
    <citation type="submission" date="2017-07" db="EMBL/GenBank/DDBJ databases">
        <title>Amycolatopsis thailandensis Genome sequencing and assembly.</title>
        <authorList>
            <person name="Kaur N."/>
            <person name="Mayilraj S."/>
        </authorList>
    </citation>
    <scope>NUCLEOTIDE SEQUENCE [LARGE SCALE GENOMIC DNA]</scope>
    <source>
        <strain evidence="3 4">JCM 16380</strain>
    </source>
</reference>
<feature type="domain" description="GmrSD restriction endonucleases N-terminal" evidence="1">
    <location>
        <begin position="12"/>
        <end position="228"/>
    </location>
</feature>
<dbReference type="Proteomes" id="UP000215223">
    <property type="component" value="Unassembled WGS sequence"/>
</dbReference>
<keyword evidence="4" id="KW-1185">Reference proteome</keyword>
<sequence>MKKLEAHEVPLSKVFSSDYEFVIPDYQRSYAWGREQATLLLDDLGEAMSRAPGDPYFLGSIVLVKEPSAPLAQVIDGQQRLTTLTILLSVLRELSDNSADADNLDKLIWEPGDTIQELASRPRVRLRRRDEDFFRKHVQDRGGLAVLQEGVAPDNDAQERIAANVRELEKLLSEKTPSERLALAKTIVQRTFLVVVSTSDLASAYRIFSVMNSRGVELSPADIFKSKVIGEIPDDLKEKYATKWEDLEADLGRDAFADLFSHIRMIYMKIRAREQLLLEFDNHVLNDFLPNRSPEFVDTVLEPYGRAYRDIITCDYQSLPDATEINKWLRRLHRLDNFDWQAPALWALKHHQFDRDWLVDFLRRLERLGAWMLIRRYNTHGRGQRIGRLLRDLDAGMGCDSPELDLTDEEQAEMIIRLEGEIYTQTAVRKYVLIRLNELLSDPPMLEHSPKIITVEHVLPQNPKADSDWRRLFTNEQRAYWTHRLANLVLLSRTKNSEAQNFDFTTKKARYFTSKSGVSNFPLTTQVLATDTWNPHKLEKRQRELVARLAQAWQLTDRAE</sequence>
<proteinExistence type="predicted"/>
<feature type="domain" description="GmrSD restriction endonucleases C-terminal" evidence="2">
    <location>
        <begin position="421"/>
        <end position="547"/>
    </location>
</feature>
<dbReference type="RefSeq" id="WP_093938843.1">
    <property type="nucleotide sequence ID" value="NZ_NMQT01000167.1"/>
</dbReference>
<dbReference type="AlphaFoldDB" id="A0A229RGA0"/>